<keyword evidence="2" id="KW-1185">Reference proteome</keyword>
<dbReference type="OrthoDB" id="2679573at2"/>
<dbReference type="Proteomes" id="UP000256869">
    <property type="component" value="Unassembled WGS sequence"/>
</dbReference>
<gene>
    <name evidence="1" type="ORF">DFP95_10566</name>
</gene>
<sequence>MEIMNTNFILEHLYKEVGDMLSRAKTTFPRDSEDLRKLELAYGGVETIKYRAPSCGAWWREAAAGLEAIRTQLVTLSENKLYTQ</sequence>
<dbReference type="AlphaFoldDB" id="A0A3D9IIS3"/>
<proteinExistence type="predicted"/>
<reference evidence="1 2" key="1">
    <citation type="submission" date="2018-07" db="EMBL/GenBank/DDBJ databases">
        <title>Genomic Encyclopedia of Type Strains, Phase III (KMG-III): the genomes of soil and plant-associated and newly described type strains.</title>
        <authorList>
            <person name="Whitman W."/>
        </authorList>
    </citation>
    <scope>NUCLEOTIDE SEQUENCE [LARGE SCALE GENOMIC DNA]</scope>
    <source>
        <strain evidence="1 2">CECT 8236</strain>
    </source>
</reference>
<name>A0A3D9IIS3_9BACL</name>
<comment type="caution">
    <text evidence="1">The sequence shown here is derived from an EMBL/GenBank/DDBJ whole genome shotgun (WGS) entry which is preliminary data.</text>
</comment>
<dbReference type="RefSeq" id="WP_115992678.1">
    <property type="nucleotide sequence ID" value="NZ_QRDY01000005.1"/>
</dbReference>
<protein>
    <submittedName>
        <fullName evidence="1">Uncharacterized protein</fullName>
    </submittedName>
</protein>
<dbReference type="EMBL" id="QRDY01000005">
    <property type="protein sequence ID" value="RED61638.1"/>
    <property type="molecule type" value="Genomic_DNA"/>
</dbReference>
<evidence type="ECO:0000313" key="2">
    <source>
        <dbReference type="Proteomes" id="UP000256869"/>
    </source>
</evidence>
<organism evidence="1 2">
    <name type="scientific">Cohnella lupini</name>
    <dbReference type="NCBI Taxonomy" id="1294267"/>
    <lineage>
        <taxon>Bacteria</taxon>
        <taxon>Bacillati</taxon>
        <taxon>Bacillota</taxon>
        <taxon>Bacilli</taxon>
        <taxon>Bacillales</taxon>
        <taxon>Paenibacillaceae</taxon>
        <taxon>Cohnella</taxon>
    </lineage>
</organism>
<evidence type="ECO:0000313" key="1">
    <source>
        <dbReference type="EMBL" id="RED61638.1"/>
    </source>
</evidence>
<accession>A0A3D9IIS3</accession>